<evidence type="ECO:0000313" key="2">
    <source>
        <dbReference type="EMBL" id="AKH47747.1"/>
    </source>
</evidence>
<reference evidence="2" key="2">
    <citation type="submission" date="2015-03" db="EMBL/GenBank/DDBJ databases">
        <authorList>
            <person name="Chow C.-E.T."/>
            <person name="Winget D.M."/>
            <person name="White R.A.III."/>
            <person name="Hallam S.J."/>
            <person name="Suttle C.A."/>
        </authorList>
    </citation>
    <scope>NUCLEOTIDE SEQUENCE</scope>
    <source>
        <strain evidence="2">Oxic1_2</strain>
    </source>
</reference>
<feature type="region of interest" description="Disordered" evidence="1">
    <location>
        <begin position="1"/>
        <end position="38"/>
    </location>
</feature>
<organism evidence="2">
    <name type="scientific">uncultured marine virus</name>
    <dbReference type="NCBI Taxonomy" id="186617"/>
    <lineage>
        <taxon>Viruses</taxon>
        <taxon>environmental samples</taxon>
    </lineage>
</organism>
<sequence>MDDIMVEDKIKETEDSTTETKVPNIGGKRPGAGRPFGAKTKKNWKSMQEMAEKYQHSPLDYLLAVLNNPMSSPERKMYAAEKAAPFVHPRLASTTSKIGTDEPIAIKVSWQKDDS</sequence>
<protein>
    <submittedName>
        <fullName evidence="2">Uncharacterized protein</fullName>
    </submittedName>
</protein>
<name>A0A0F7L8J2_9VIRU</name>
<dbReference type="EMBL" id="KR029597">
    <property type="protein sequence ID" value="AKH47747.1"/>
    <property type="molecule type" value="Genomic_DNA"/>
</dbReference>
<proteinExistence type="predicted"/>
<feature type="compositionally biased region" description="Basic and acidic residues" evidence="1">
    <location>
        <begin position="1"/>
        <end position="14"/>
    </location>
</feature>
<reference evidence="2" key="1">
    <citation type="journal article" date="2015" name="Front. Microbiol.">
        <title>Combining genomic sequencing methods to explore viral diversity and reveal potential virus-host interactions.</title>
        <authorList>
            <person name="Chow C.E."/>
            <person name="Winget D.M."/>
            <person name="White R.A.III."/>
            <person name="Hallam S.J."/>
            <person name="Suttle C.A."/>
        </authorList>
    </citation>
    <scope>NUCLEOTIDE SEQUENCE</scope>
    <source>
        <strain evidence="2">Oxic1_2</strain>
    </source>
</reference>
<accession>A0A0F7L8J2</accession>
<evidence type="ECO:0000256" key="1">
    <source>
        <dbReference type="SAM" id="MobiDB-lite"/>
    </source>
</evidence>